<keyword evidence="1" id="KW-0547">Nucleotide-binding</keyword>
<dbReference type="GO" id="GO:0005829">
    <property type="term" value="C:cytosol"/>
    <property type="evidence" value="ECO:0007669"/>
    <property type="project" value="TreeGrafter"/>
</dbReference>
<comment type="similarity">
    <text evidence="3">In the N-terminal section; belongs to the PINc/VapC protein family.</text>
</comment>
<dbReference type="PANTHER" id="PTHR30473:SF2">
    <property type="entry name" value="PIN DOMAIN-CONTAINING PROTEIN"/>
    <property type="match status" value="1"/>
</dbReference>
<protein>
    <submittedName>
        <fullName evidence="5">ATPase</fullName>
    </submittedName>
</protein>
<evidence type="ECO:0000259" key="4">
    <source>
        <dbReference type="SMART" id="SM00670"/>
    </source>
</evidence>
<organism evidence="5 6">
    <name type="scientific">Aerophobetes bacterium</name>
    <dbReference type="NCBI Taxonomy" id="2030807"/>
    <lineage>
        <taxon>Bacteria</taxon>
        <taxon>Candidatus Aerophobota</taxon>
    </lineage>
</organism>
<dbReference type="Gene3D" id="3.40.50.1010">
    <property type="entry name" value="5'-nuclease"/>
    <property type="match status" value="1"/>
</dbReference>
<dbReference type="Pfam" id="PF02562">
    <property type="entry name" value="PhoH"/>
    <property type="match status" value="1"/>
</dbReference>
<evidence type="ECO:0000313" key="6">
    <source>
        <dbReference type="Proteomes" id="UP000218775"/>
    </source>
</evidence>
<dbReference type="AlphaFoldDB" id="A0A2A4X793"/>
<evidence type="ECO:0000256" key="3">
    <source>
        <dbReference type="ARBA" id="ARBA00046345"/>
    </source>
</evidence>
<dbReference type="PANTHER" id="PTHR30473">
    <property type="entry name" value="PROTEIN PHOH"/>
    <property type="match status" value="1"/>
</dbReference>
<gene>
    <name evidence="5" type="ORF">COB21_02345</name>
</gene>
<dbReference type="InterPro" id="IPR027417">
    <property type="entry name" value="P-loop_NTPase"/>
</dbReference>
<dbReference type="InterPro" id="IPR051451">
    <property type="entry name" value="PhoH2-like"/>
</dbReference>
<dbReference type="FunFam" id="3.40.50.300:FF:000013">
    <property type="entry name" value="PhoH family ATPase"/>
    <property type="match status" value="1"/>
</dbReference>
<sequence length="435" mass="47966">MGRKTFVLDTTVFLHDPMALSKFENSDVIIPIAVLHELDKIKRSNDMLGKNARGVLRQIEKLEGDIFSGIKLSNGSYISVYIQRSKPKSSAFHYNLDNYKHQILLTAFTLQAEGKDVVVLISKDFILRLKAQSLGLLAQDYVNIKALESRAYSGKRDVELSKLDADKANQKGVIDVGHLDPFYPNEYAVIKSGGNTKLFAKYCSEQEGLKVISKAGQKVWGISPLNDEQSCAMDLLLNDKVPLVSLVGPAGTGKTLLALACALAKVFDEGVYGRILVTRPIMPLGKDIGFLPGSKEEKIFHWMQPIYDNLEFICGISGGGQAGAETKQWIMDSEKIELEAVTYIRGRSLAKTFMIIDEAQNLTPHEVKTIISRAGKGTKVVLAGDPSQIDNPYLSEDSNALSYVIQHFKPEAVFGHIVLHKTERSELAAIAARIL</sequence>
<dbReference type="InterPro" id="IPR003714">
    <property type="entry name" value="PhoH"/>
</dbReference>
<dbReference type="EMBL" id="NVUK01000011">
    <property type="protein sequence ID" value="PCI77915.1"/>
    <property type="molecule type" value="Genomic_DNA"/>
</dbReference>
<proteinExistence type="inferred from homology"/>
<dbReference type="SUPFAM" id="SSF52540">
    <property type="entry name" value="P-loop containing nucleoside triphosphate hydrolases"/>
    <property type="match status" value="1"/>
</dbReference>
<evidence type="ECO:0000256" key="1">
    <source>
        <dbReference type="ARBA" id="ARBA00022741"/>
    </source>
</evidence>
<dbReference type="GO" id="GO:0005524">
    <property type="term" value="F:ATP binding"/>
    <property type="evidence" value="ECO:0007669"/>
    <property type="project" value="UniProtKB-KW"/>
</dbReference>
<dbReference type="CDD" id="cd09883">
    <property type="entry name" value="PIN_VapC_PhoHL-ATPase"/>
    <property type="match status" value="1"/>
</dbReference>
<dbReference type="SMART" id="SM00670">
    <property type="entry name" value="PINc"/>
    <property type="match status" value="1"/>
</dbReference>
<reference evidence="6" key="1">
    <citation type="submission" date="2017-08" db="EMBL/GenBank/DDBJ databases">
        <title>A dynamic microbial community with high functional redundancy inhabits the cold, oxic subseafloor aquifer.</title>
        <authorList>
            <person name="Tully B.J."/>
            <person name="Wheat C.G."/>
            <person name="Glazer B.T."/>
            <person name="Huber J.A."/>
        </authorList>
    </citation>
    <scope>NUCLEOTIDE SEQUENCE [LARGE SCALE GENOMIC DNA]</scope>
</reference>
<keyword evidence="2" id="KW-0067">ATP-binding</keyword>
<feature type="domain" description="PIN" evidence="4">
    <location>
        <begin position="4"/>
        <end position="129"/>
    </location>
</feature>
<evidence type="ECO:0000256" key="2">
    <source>
        <dbReference type="ARBA" id="ARBA00022840"/>
    </source>
</evidence>
<comment type="caution">
    <text evidence="5">The sequence shown here is derived from an EMBL/GenBank/DDBJ whole genome shotgun (WGS) entry which is preliminary data.</text>
</comment>
<evidence type="ECO:0000313" key="5">
    <source>
        <dbReference type="EMBL" id="PCI77915.1"/>
    </source>
</evidence>
<dbReference type="InterPro" id="IPR002716">
    <property type="entry name" value="PIN_dom"/>
</dbReference>
<dbReference type="Gene3D" id="3.40.50.300">
    <property type="entry name" value="P-loop containing nucleotide triphosphate hydrolases"/>
    <property type="match status" value="1"/>
</dbReference>
<dbReference type="InterPro" id="IPR029060">
    <property type="entry name" value="PIN-like_dom_sf"/>
</dbReference>
<dbReference type="Pfam" id="PF13638">
    <property type="entry name" value="PIN_4"/>
    <property type="match status" value="1"/>
</dbReference>
<name>A0A2A4X793_UNCAE</name>
<dbReference type="SUPFAM" id="SSF88723">
    <property type="entry name" value="PIN domain-like"/>
    <property type="match status" value="1"/>
</dbReference>
<accession>A0A2A4X793</accession>
<dbReference type="Proteomes" id="UP000218775">
    <property type="component" value="Unassembled WGS sequence"/>
</dbReference>